<comment type="caution">
    <text evidence="2">The sequence shown here is derived from an EMBL/GenBank/DDBJ whole genome shotgun (WGS) entry which is preliminary data.</text>
</comment>
<name>A0ABV6AWT2_9DEIO</name>
<reference evidence="2 3" key="1">
    <citation type="submission" date="2024-09" db="EMBL/GenBank/DDBJ databases">
        <authorList>
            <person name="Sun Q."/>
            <person name="Mori K."/>
        </authorList>
    </citation>
    <scope>NUCLEOTIDE SEQUENCE [LARGE SCALE GENOMIC DNA]</scope>
    <source>
        <strain evidence="2 3">JCM 13503</strain>
    </source>
</reference>
<evidence type="ECO:0000256" key="1">
    <source>
        <dbReference type="SAM" id="SignalP"/>
    </source>
</evidence>
<protein>
    <recommendedName>
        <fullName evidence="4">Lipocalin-like domain-containing protein</fullName>
    </recommendedName>
</protein>
<keyword evidence="1" id="KW-0732">Signal</keyword>
<evidence type="ECO:0008006" key="4">
    <source>
        <dbReference type="Google" id="ProtNLM"/>
    </source>
</evidence>
<accession>A0ABV6AWT2</accession>
<organism evidence="2 3">
    <name type="scientific">Deinococcus oregonensis</name>
    <dbReference type="NCBI Taxonomy" id="1805970"/>
    <lineage>
        <taxon>Bacteria</taxon>
        <taxon>Thermotogati</taxon>
        <taxon>Deinococcota</taxon>
        <taxon>Deinococci</taxon>
        <taxon>Deinococcales</taxon>
        <taxon>Deinococcaceae</taxon>
        <taxon>Deinococcus</taxon>
    </lineage>
</organism>
<feature type="signal peptide" evidence="1">
    <location>
        <begin position="1"/>
        <end position="18"/>
    </location>
</feature>
<dbReference type="PROSITE" id="PS51257">
    <property type="entry name" value="PROKAR_LIPOPROTEIN"/>
    <property type="match status" value="1"/>
</dbReference>
<sequence length="187" mass="20534">MKRIFLLTALALTLAACGGGTPTPIPAPAPSSNQQQTERLYGSWNFNYSIINNYTSSYQLKTLQKSNGTEDYYLAGTNEYGGVVVAGFHPSTQRFSLLDPGSSADFFYTFDFTGSNTVTGCFYLVVNDELSDCYSMNGNRYSLNTSALTNKSMVAALANEQTKRATVQLGSNPAVYQQYLDLRKQLK</sequence>
<dbReference type="RefSeq" id="WP_380005814.1">
    <property type="nucleotide sequence ID" value="NZ_JBHLYR010000013.1"/>
</dbReference>
<evidence type="ECO:0000313" key="2">
    <source>
        <dbReference type="EMBL" id="MFB9991160.1"/>
    </source>
</evidence>
<proteinExistence type="predicted"/>
<evidence type="ECO:0000313" key="3">
    <source>
        <dbReference type="Proteomes" id="UP001589733"/>
    </source>
</evidence>
<feature type="chain" id="PRO_5045218786" description="Lipocalin-like domain-containing protein" evidence="1">
    <location>
        <begin position="19"/>
        <end position="187"/>
    </location>
</feature>
<keyword evidence="3" id="KW-1185">Reference proteome</keyword>
<dbReference type="Proteomes" id="UP001589733">
    <property type="component" value="Unassembled WGS sequence"/>
</dbReference>
<gene>
    <name evidence="2" type="ORF">ACFFLM_04065</name>
</gene>
<dbReference type="EMBL" id="JBHLYR010000013">
    <property type="protein sequence ID" value="MFB9991160.1"/>
    <property type="molecule type" value="Genomic_DNA"/>
</dbReference>